<evidence type="ECO:0000313" key="19">
    <source>
        <dbReference type="Proteomes" id="UP000031843"/>
    </source>
</evidence>
<dbReference type="RefSeq" id="WP_419188860.1">
    <property type="nucleotide sequence ID" value="NZ_CP010536.1"/>
</dbReference>
<evidence type="ECO:0000256" key="16">
    <source>
        <dbReference type="SAM" id="MobiDB-lite"/>
    </source>
</evidence>
<dbReference type="EMBL" id="CP010536">
    <property type="protein sequence ID" value="AJG20229.1"/>
    <property type="molecule type" value="Genomic_DNA"/>
</dbReference>
<dbReference type="FunFam" id="2.40.10.120:FF:000007">
    <property type="entry name" value="Periplasmic serine endoprotease DegP-like"/>
    <property type="match status" value="1"/>
</dbReference>
<dbReference type="PRINTS" id="PR00834">
    <property type="entry name" value="PROTEASES2C"/>
</dbReference>
<evidence type="ECO:0000256" key="1">
    <source>
        <dbReference type="ARBA" id="ARBA00001772"/>
    </source>
</evidence>
<keyword evidence="12" id="KW-0346">Stress response</keyword>
<dbReference type="SUPFAM" id="SSF50494">
    <property type="entry name" value="Trypsin-like serine proteases"/>
    <property type="match status" value="1"/>
</dbReference>
<dbReference type="Pfam" id="PF13180">
    <property type="entry name" value="PDZ_2"/>
    <property type="match status" value="1"/>
</dbReference>
<dbReference type="InterPro" id="IPR036034">
    <property type="entry name" value="PDZ_sf"/>
</dbReference>
<dbReference type="GO" id="GO:0006508">
    <property type="term" value="P:proteolysis"/>
    <property type="evidence" value="ECO:0007669"/>
    <property type="project" value="UniProtKB-KW"/>
</dbReference>
<evidence type="ECO:0000256" key="7">
    <source>
        <dbReference type="ARBA" id="ARBA00022729"/>
    </source>
</evidence>
<dbReference type="Pfam" id="PF13365">
    <property type="entry name" value="Trypsin_2"/>
    <property type="match status" value="1"/>
</dbReference>
<dbReference type="CDD" id="cd10839">
    <property type="entry name" value="cpPDZ1_DegP-like"/>
    <property type="match status" value="1"/>
</dbReference>
<dbReference type="GO" id="GO:0004252">
    <property type="term" value="F:serine-type endopeptidase activity"/>
    <property type="evidence" value="ECO:0007669"/>
    <property type="project" value="InterPro"/>
</dbReference>
<feature type="active site" description="Charge relay system" evidence="14">
    <location>
        <position position="218"/>
    </location>
</feature>
<sequence length="483" mass="50932">MAAILAFAPFVAELSHAQAAAPSYNLPDFTDLVEKAGPAVVNIRTTERVRARGTPGGAEDDEMAEFFRRFFGVPMPGAPTPPGAPRRGQPPQGEEQSRGVGSGFVISQDGYVMTNAHVVADAETIYVTLPDKREFKAKLIGSDKRTDVALLKVDATGLPKLTLGDSDKVRAGEWVLAIGSPFGLDNTVTAGIVSAKGRDTGDYLPFIQTDVAVNPGNSGGPLINLRGEVIGINSQIYSRSGGYMGISFAIPIDEAMRVTEQLKATGKVTRGRIAVAIGDVTKEVADSLGLGRARGALVGSVEPGGPAEKAGIEAGDIILKFNGRDIEKASDLPRMVGDIKPGTRVPLQLWRKGATRDVSITVAELDVDAKVKTRGNGSRDDSTPPAAKPNALGLIVNEIPDAKLKDLKIKSGVEVEQSDGPAMRAGIRPGDIILRLGDSDVTSPKQFNELVKGLDRAKIAAVFVRRGDATQVLTLRPGTMSSR</sequence>
<feature type="binding site" evidence="15">
    <location>
        <position position="117"/>
    </location>
    <ligand>
        <name>substrate</name>
    </ligand>
</feature>
<dbReference type="Gene3D" id="2.30.42.10">
    <property type="match status" value="2"/>
</dbReference>
<comment type="catalytic activity">
    <reaction evidence="1">
        <text>Acts on substrates that are at least partially unfolded. The cleavage site P1 residue is normally between a pair of hydrophobic residues, such as Val-|-Val.</text>
        <dbReference type="EC" id="3.4.21.107"/>
    </reaction>
</comment>
<evidence type="ECO:0000259" key="17">
    <source>
        <dbReference type="PROSITE" id="PS50106"/>
    </source>
</evidence>
<evidence type="ECO:0000256" key="3">
    <source>
        <dbReference type="ARBA" id="ARBA00010541"/>
    </source>
</evidence>
<dbReference type="AlphaFoldDB" id="A0A0C4YDT8"/>
<gene>
    <name evidence="18" type="ORF">RR42_m2855</name>
</gene>
<feature type="binding site" evidence="15">
    <location>
        <position position="147"/>
    </location>
    <ligand>
        <name>substrate</name>
    </ligand>
</feature>
<keyword evidence="6 18" id="KW-0645">Protease</keyword>
<dbReference type="Pfam" id="PF17820">
    <property type="entry name" value="PDZ_6"/>
    <property type="match status" value="1"/>
</dbReference>
<organism evidence="18 19">
    <name type="scientific">Cupriavidus basilensis</name>
    <dbReference type="NCBI Taxonomy" id="68895"/>
    <lineage>
        <taxon>Bacteria</taxon>
        <taxon>Pseudomonadati</taxon>
        <taxon>Pseudomonadota</taxon>
        <taxon>Betaproteobacteria</taxon>
        <taxon>Burkholderiales</taxon>
        <taxon>Burkholderiaceae</taxon>
        <taxon>Cupriavidus</taxon>
    </lineage>
</organism>
<name>A0A0C4YDT8_9BURK</name>
<dbReference type="SUPFAM" id="SSF50156">
    <property type="entry name" value="PDZ domain-like"/>
    <property type="match status" value="2"/>
</dbReference>
<dbReference type="PANTHER" id="PTHR22939">
    <property type="entry name" value="SERINE PROTEASE FAMILY S1C HTRA-RELATED"/>
    <property type="match status" value="1"/>
</dbReference>
<dbReference type="InterPro" id="IPR009003">
    <property type="entry name" value="Peptidase_S1_PA"/>
</dbReference>
<keyword evidence="19" id="KW-1185">Reference proteome</keyword>
<evidence type="ECO:0000256" key="14">
    <source>
        <dbReference type="PIRSR" id="PIRSR611782-1"/>
    </source>
</evidence>
<dbReference type="GO" id="GO:0042597">
    <property type="term" value="C:periplasmic space"/>
    <property type="evidence" value="ECO:0007669"/>
    <property type="project" value="UniProtKB-SubCell"/>
</dbReference>
<dbReference type="Gene3D" id="2.40.10.120">
    <property type="match status" value="1"/>
</dbReference>
<keyword evidence="7" id="KW-0732">Signal</keyword>
<keyword evidence="8" id="KW-0677">Repeat</keyword>
<protein>
    <recommendedName>
        <fullName evidence="5">Probable periplasmic serine endoprotease DegP-like</fullName>
        <ecNumber evidence="4">3.4.21.107</ecNumber>
    </recommendedName>
    <alternativeName>
        <fullName evidence="13">Protease Do</fullName>
    </alternativeName>
</protein>
<feature type="active site" description="Charge relay system" evidence="14">
    <location>
        <position position="147"/>
    </location>
</feature>
<evidence type="ECO:0000313" key="18">
    <source>
        <dbReference type="EMBL" id="AJG20229.1"/>
    </source>
</evidence>
<comment type="similarity">
    <text evidence="3">Belongs to the peptidase S1C family.</text>
</comment>
<feature type="binding site" evidence="15">
    <location>
        <begin position="216"/>
        <end position="218"/>
    </location>
    <ligand>
        <name>substrate</name>
    </ligand>
</feature>
<dbReference type="InterPro" id="IPR011782">
    <property type="entry name" value="Pept_S1C_Do"/>
</dbReference>
<reference evidence="18 19" key="1">
    <citation type="journal article" date="2015" name="Genome Announc.">
        <title>Complete Genome Sequence of Cupriavidus basilensis 4G11, Isolated from the Oak Ridge Field Research Center Site.</title>
        <authorList>
            <person name="Ray J."/>
            <person name="Waters R.J."/>
            <person name="Skerker J.M."/>
            <person name="Kuehl J.V."/>
            <person name="Price M.N."/>
            <person name="Huang J."/>
            <person name="Chakraborty R."/>
            <person name="Arkin A.P."/>
            <person name="Deutschbauer A."/>
        </authorList>
    </citation>
    <scope>NUCLEOTIDE SEQUENCE [LARGE SCALE GENOMIC DNA]</scope>
    <source>
        <strain evidence="18">4G11</strain>
    </source>
</reference>
<evidence type="ECO:0000256" key="5">
    <source>
        <dbReference type="ARBA" id="ARBA00013958"/>
    </source>
</evidence>
<evidence type="ECO:0000256" key="4">
    <source>
        <dbReference type="ARBA" id="ARBA00013035"/>
    </source>
</evidence>
<dbReference type="STRING" id="68895.RR42_m2855"/>
<evidence type="ECO:0000256" key="2">
    <source>
        <dbReference type="ARBA" id="ARBA00004418"/>
    </source>
</evidence>
<evidence type="ECO:0000256" key="11">
    <source>
        <dbReference type="ARBA" id="ARBA00022825"/>
    </source>
</evidence>
<dbReference type="NCBIfam" id="TIGR02037">
    <property type="entry name" value="degP_htrA_DO"/>
    <property type="match status" value="1"/>
</dbReference>
<dbReference type="PROSITE" id="PS50106">
    <property type="entry name" value="PDZ"/>
    <property type="match status" value="1"/>
</dbReference>
<dbReference type="Proteomes" id="UP000031843">
    <property type="component" value="Chromosome main"/>
</dbReference>
<feature type="active site" description="Charge relay system" evidence="14">
    <location>
        <position position="117"/>
    </location>
</feature>
<dbReference type="KEGG" id="cbw:RR42_m2855"/>
<feature type="region of interest" description="Disordered" evidence="16">
    <location>
        <begin position="75"/>
        <end position="101"/>
    </location>
</feature>
<evidence type="ECO:0000256" key="10">
    <source>
        <dbReference type="ARBA" id="ARBA00022801"/>
    </source>
</evidence>
<evidence type="ECO:0000256" key="12">
    <source>
        <dbReference type="ARBA" id="ARBA00023016"/>
    </source>
</evidence>
<evidence type="ECO:0000256" key="13">
    <source>
        <dbReference type="ARBA" id="ARBA00032850"/>
    </source>
</evidence>
<feature type="domain" description="PDZ" evidence="17">
    <location>
        <begin position="274"/>
        <end position="330"/>
    </location>
</feature>
<evidence type="ECO:0000256" key="6">
    <source>
        <dbReference type="ARBA" id="ARBA00022670"/>
    </source>
</evidence>
<evidence type="ECO:0000256" key="15">
    <source>
        <dbReference type="PIRSR" id="PIRSR611782-2"/>
    </source>
</evidence>
<keyword evidence="9" id="KW-0574">Periplasm</keyword>
<dbReference type="InterPro" id="IPR001940">
    <property type="entry name" value="Peptidase_S1C"/>
</dbReference>
<dbReference type="SMART" id="SM00228">
    <property type="entry name" value="PDZ"/>
    <property type="match status" value="2"/>
</dbReference>
<dbReference type="PANTHER" id="PTHR22939:SF130">
    <property type="entry name" value="PERIPLASMIC SERINE ENDOPROTEASE DEGP-LIKE-RELATED"/>
    <property type="match status" value="1"/>
</dbReference>
<dbReference type="InterPro" id="IPR001478">
    <property type="entry name" value="PDZ"/>
</dbReference>
<keyword evidence="11" id="KW-0720">Serine protease</keyword>
<evidence type="ECO:0000256" key="9">
    <source>
        <dbReference type="ARBA" id="ARBA00022764"/>
    </source>
</evidence>
<dbReference type="EC" id="3.4.21.107" evidence="4"/>
<proteinExistence type="inferred from homology"/>
<comment type="subcellular location">
    <subcellularLocation>
        <location evidence="2">Periplasm</location>
    </subcellularLocation>
</comment>
<evidence type="ECO:0000256" key="8">
    <source>
        <dbReference type="ARBA" id="ARBA00022737"/>
    </source>
</evidence>
<dbReference type="InterPro" id="IPR041489">
    <property type="entry name" value="PDZ_6"/>
</dbReference>
<accession>A0A0C4YDT8</accession>
<keyword evidence="10" id="KW-0378">Hydrolase</keyword>